<dbReference type="Proteomes" id="UP000887116">
    <property type="component" value="Unassembled WGS sequence"/>
</dbReference>
<sequence length="97" mass="11216">MEPIANLSPFEQPIELETYHNHEFISTYVNFVDTIFINNSRIDSFPVANISIMLKLYEDIANITETKQMCPIILSRFSGFYQSKQHNDIPESVAESK</sequence>
<protein>
    <submittedName>
        <fullName evidence="1">Uncharacterized protein</fullName>
    </submittedName>
</protein>
<accession>A0A8X6M285</accession>
<evidence type="ECO:0000313" key="2">
    <source>
        <dbReference type="Proteomes" id="UP000887116"/>
    </source>
</evidence>
<name>A0A8X6M285_TRICU</name>
<dbReference type="EMBL" id="BMAO01029410">
    <property type="protein sequence ID" value="GFR31436.1"/>
    <property type="molecule type" value="Genomic_DNA"/>
</dbReference>
<keyword evidence="2" id="KW-1185">Reference proteome</keyword>
<comment type="caution">
    <text evidence="1">The sequence shown here is derived from an EMBL/GenBank/DDBJ whole genome shotgun (WGS) entry which is preliminary data.</text>
</comment>
<dbReference type="AlphaFoldDB" id="A0A8X6M285"/>
<reference evidence="1" key="1">
    <citation type="submission" date="2020-07" db="EMBL/GenBank/DDBJ databases">
        <title>Multicomponent nature underlies the extraordinary mechanical properties of spider dragline silk.</title>
        <authorList>
            <person name="Kono N."/>
            <person name="Nakamura H."/>
            <person name="Mori M."/>
            <person name="Yoshida Y."/>
            <person name="Ohtoshi R."/>
            <person name="Malay A.D."/>
            <person name="Moran D.A.P."/>
            <person name="Tomita M."/>
            <person name="Numata K."/>
            <person name="Arakawa K."/>
        </authorList>
    </citation>
    <scope>NUCLEOTIDE SEQUENCE</scope>
</reference>
<evidence type="ECO:0000313" key="1">
    <source>
        <dbReference type="EMBL" id="GFR31436.1"/>
    </source>
</evidence>
<gene>
    <name evidence="1" type="ORF">TNCT_449781</name>
</gene>
<organism evidence="1 2">
    <name type="scientific">Trichonephila clavata</name>
    <name type="common">Joro spider</name>
    <name type="synonym">Nephila clavata</name>
    <dbReference type="NCBI Taxonomy" id="2740835"/>
    <lineage>
        <taxon>Eukaryota</taxon>
        <taxon>Metazoa</taxon>
        <taxon>Ecdysozoa</taxon>
        <taxon>Arthropoda</taxon>
        <taxon>Chelicerata</taxon>
        <taxon>Arachnida</taxon>
        <taxon>Araneae</taxon>
        <taxon>Araneomorphae</taxon>
        <taxon>Entelegynae</taxon>
        <taxon>Araneoidea</taxon>
        <taxon>Nephilidae</taxon>
        <taxon>Trichonephila</taxon>
    </lineage>
</organism>
<proteinExistence type="predicted"/>